<reference evidence="2" key="1">
    <citation type="submission" date="2021-06" db="EMBL/GenBank/DDBJ databases">
        <title>Parelaphostrongylus tenuis whole genome reference sequence.</title>
        <authorList>
            <person name="Garwood T.J."/>
            <person name="Larsen P.A."/>
            <person name="Fountain-Jones N.M."/>
            <person name="Garbe J.R."/>
            <person name="Macchietto M.G."/>
            <person name="Kania S.A."/>
            <person name="Gerhold R.W."/>
            <person name="Richards J.E."/>
            <person name="Wolf T.M."/>
        </authorList>
    </citation>
    <scope>NUCLEOTIDE SEQUENCE</scope>
    <source>
        <strain evidence="2">MNPRO001-30</strain>
        <tissue evidence="2">Meninges</tissue>
    </source>
</reference>
<dbReference type="EMBL" id="JAHQIW010000945">
    <property type="protein sequence ID" value="KAJ1350804.1"/>
    <property type="molecule type" value="Genomic_DNA"/>
</dbReference>
<organism evidence="2 3">
    <name type="scientific">Parelaphostrongylus tenuis</name>
    <name type="common">Meningeal worm</name>
    <dbReference type="NCBI Taxonomy" id="148309"/>
    <lineage>
        <taxon>Eukaryota</taxon>
        <taxon>Metazoa</taxon>
        <taxon>Ecdysozoa</taxon>
        <taxon>Nematoda</taxon>
        <taxon>Chromadorea</taxon>
        <taxon>Rhabditida</taxon>
        <taxon>Rhabditina</taxon>
        <taxon>Rhabditomorpha</taxon>
        <taxon>Strongyloidea</taxon>
        <taxon>Metastrongylidae</taxon>
        <taxon>Parelaphostrongylus</taxon>
    </lineage>
</organism>
<protein>
    <submittedName>
        <fullName evidence="2">Uncharacterized protein</fullName>
    </submittedName>
</protein>
<evidence type="ECO:0000313" key="2">
    <source>
        <dbReference type="EMBL" id="KAJ1350804.1"/>
    </source>
</evidence>
<gene>
    <name evidence="2" type="ORF">KIN20_006688</name>
</gene>
<feature type="signal peptide" evidence="1">
    <location>
        <begin position="1"/>
        <end position="20"/>
    </location>
</feature>
<sequence length="161" mass="18475">MRITLASFICTLYCAITVDSTDPCWRSKIIRLRRVYPDKPWYGYVYNNATADIAAHFDRYVDPKVTSTNATGAYLGYNYVPYPQSTTTSFAIVTHNTRDFFISGIVKMHYYADFSGSYTNTYITMTLEEDAVVDPVVDSSEKFFNCEESEYLNSLLFARNL</sequence>
<proteinExistence type="predicted"/>
<evidence type="ECO:0000256" key="1">
    <source>
        <dbReference type="SAM" id="SignalP"/>
    </source>
</evidence>
<keyword evidence="1" id="KW-0732">Signal</keyword>
<name>A0AAD5MUF0_PARTN</name>
<accession>A0AAD5MUF0</accession>
<evidence type="ECO:0000313" key="3">
    <source>
        <dbReference type="Proteomes" id="UP001196413"/>
    </source>
</evidence>
<dbReference type="Proteomes" id="UP001196413">
    <property type="component" value="Unassembled WGS sequence"/>
</dbReference>
<comment type="caution">
    <text evidence="2">The sequence shown here is derived from an EMBL/GenBank/DDBJ whole genome shotgun (WGS) entry which is preliminary data.</text>
</comment>
<keyword evidence="3" id="KW-1185">Reference proteome</keyword>
<dbReference type="AlphaFoldDB" id="A0AAD5MUF0"/>
<feature type="chain" id="PRO_5042152312" evidence="1">
    <location>
        <begin position="21"/>
        <end position="161"/>
    </location>
</feature>